<sequence>MSDAMLNEQVEATKGKMVMNQIPADIVGESPLHHADLETLASRGQDQGGVHLKEKSLQGLLILRAKPDEAQMAEIESVLGVALPTTPLTSVEMAGGKGDVSVRWVSPDEWFIVVPATVAFQLESDFQTSVSGHYSLVNVSSGYTILQLSGDNVVDVLKKSTPIDVHPSVFPVGKVVSSVFAKSGAMMLRRIGDNAFELIIRRSFADYIWLWLQDASMEYGLVIEA</sequence>
<dbReference type="Proteomes" id="UP000092544">
    <property type="component" value="Unassembled WGS sequence"/>
</dbReference>
<keyword evidence="2" id="KW-1185">Reference proteome</keyword>
<name>A0A1A8TEG3_9GAMM</name>
<organism evidence="1 2">
    <name type="scientific">Marinomonas spartinae</name>
    <dbReference type="NCBI Taxonomy" id="1792290"/>
    <lineage>
        <taxon>Bacteria</taxon>
        <taxon>Pseudomonadati</taxon>
        <taxon>Pseudomonadota</taxon>
        <taxon>Gammaproteobacteria</taxon>
        <taxon>Oceanospirillales</taxon>
        <taxon>Oceanospirillaceae</taxon>
        <taxon>Marinomonas</taxon>
    </lineage>
</organism>
<dbReference type="RefSeq" id="WP_083200914.1">
    <property type="nucleotide sequence ID" value="NZ_FLOB01000004.1"/>
</dbReference>
<dbReference type="Pfam" id="PF04268">
    <property type="entry name" value="SoxG"/>
    <property type="match status" value="1"/>
</dbReference>
<dbReference type="Gene3D" id="3.30.70.1520">
    <property type="entry name" value="Heterotetrameric sarcosine oxidase"/>
    <property type="match status" value="1"/>
</dbReference>
<evidence type="ECO:0000313" key="2">
    <source>
        <dbReference type="Proteomes" id="UP000092544"/>
    </source>
</evidence>
<gene>
    <name evidence="1" type="ORF">MSP8886_02200</name>
</gene>
<evidence type="ECO:0000313" key="1">
    <source>
        <dbReference type="EMBL" id="SBS31670.1"/>
    </source>
</evidence>
<accession>A0A1A8TEG3</accession>
<dbReference type="STRING" id="1792290.MSP8886_02200"/>
<proteinExistence type="predicted"/>
<dbReference type="EMBL" id="FLOB01000004">
    <property type="protein sequence ID" value="SBS31670.1"/>
    <property type="molecule type" value="Genomic_DNA"/>
</dbReference>
<protein>
    <submittedName>
        <fullName evidence="1">Sarcosine oxidase, gamma subunit family</fullName>
    </submittedName>
</protein>
<dbReference type="OrthoDB" id="9814782at2"/>
<dbReference type="Gene3D" id="3.30.1360.120">
    <property type="entry name" value="Probable tRNA modification gtpase trme, domain 1"/>
    <property type="match status" value="1"/>
</dbReference>
<dbReference type="InterPro" id="IPR027266">
    <property type="entry name" value="TrmE/GcvT-like"/>
</dbReference>
<dbReference type="SUPFAM" id="SSF103025">
    <property type="entry name" value="Folate-binding domain"/>
    <property type="match status" value="1"/>
</dbReference>
<dbReference type="InterPro" id="IPR007375">
    <property type="entry name" value="SoxG"/>
</dbReference>
<reference evidence="1 2" key="1">
    <citation type="submission" date="2016-06" db="EMBL/GenBank/DDBJ databases">
        <authorList>
            <person name="Kjaerup R.B."/>
            <person name="Dalgaard T.S."/>
            <person name="Juul-Madsen H.R."/>
        </authorList>
    </citation>
    <scope>NUCLEOTIDE SEQUENCE [LARGE SCALE GENOMIC DNA]</scope>
    <source>
        <strain evidence="1 2">CECT 8886</strain>
    </source>
</reference>
<dbReference type="AlphaFoldDB" id="A0A1A8TEG3"/>